<sequence>MGESRNAYSVLVGRPEGKRPLEWPRHHFRSSKEQQVTRQYISEENKDIFNTFIMNTHILVALSLVCLALATSVLSLPTGRGEENTLGAEDLSAPVTNELSTGGELNFTENPDEPVVPDDEDMETAEVLVFRPLFRYRHDKVERRRNQARRQRYPEYPYYPYYYYPTRQ</sequence>
<evidence type="ECO:0000256" key="1">
    <source>
        <dbReference type="SAM" id="Phobius"/>
    </source>
</evidence>
<evidence type="ECO:0000313" key="3">
    <source>
        <dbReference type="Proteomes" id="UP001148838"/>
    </source>
</evidence>
<keyword evidence="1" id="KW-0812">Transmembrane</keyword>
<name>A0ABQ8TRI5_PERAM</name>
<evidence type="ECO:0000313" key="2">
    <source>
        <dbReference type="EMBL" id="KAJ4447990.1"/>
    </source>
</evidence>
<proteinExistence type="predicted"/>
<comment type="caution">
    <text evidence="2">The sequence shown here is derived from an EMBL/GenBank/DDBJ whole genome shotgun (WGS) entry which is preliminary data.</text>
</comment>
<dbReference type="EMBL" id="JAJSOF020000005">
    <property type="protein sequence ID" value="KAJ4447990.1"/>
    <property type="molecule type" value="Genomic_DNA"/>
</dbReference>
<keyword evidence="3" id="KW-1185">Reference proteome</keyword>
<dbReference type="Proteomes" id="UP001148838">
    <property type="component" value="Unassembled WGS sequence"/>
</dbReference>
<reference evidence="2 3" key="1">
    <citation type="journal article" date="2022" name="Allergy">
        <title>Genome assembly and annotation of Periplaneta americana reveal a comprehensive cockroach allergen profile.</title>
        <authorList>
            <person name="Wang L."/>
            <person name="Xiong Q."/>
            <person name="Saelim N."/>
            <person name="Wang L."/>
            <person name="Nong W."/>
            <person name="Wan A.T."/>
            <person name="Shi M."/>
            <person name="Liu X."/>
            <person name="Cao Q."/>
            <person name="Hui J.H.L."/>
            <person name="Sookrung N."/>
            <person name="Leung T.F."/>
            <person name="Tungtrongchitr A."/>
            <person name="Tsui S.K.W."/>
        </authorList>
    </citation>
    <scope>NUCLEOTIDE SEQUENCE [LARGE SCALE GENOMIC DNA]</scope>
    <source>
        <strain evidence="2">PWHHKU_190912</strain>
    </source>
</reference>
<gene>
    <name evidence="2" type="ORF">ANN_10000</name>
</gene>
<organism evidence="2 3">
    <name type="scientific">Periplaneta americana</name>
    <name type="common">American cockroach</name>
    <name type="synonym">Blatta americana</name>
    <dbReference type="NCBI Taxonomy" id="6978"/>
    <lineage>
        <taxon>Eukaryota</taxon>
        <taxon>Metazoa</taxon>
        <taxon>Ecdysozoa</taxon>
        <taxon>Arthropoda</taxon>
        <taxon>Hexapoda</taxon>
        <taxon>Insecta</taxon>
        <taxon>Pterygota</taxon>
        <taxon>Neoptera</taxon>
        <taxon>Polyneoptera</taxon>
        <taxon>Dictyoptera</taxon>
        <taxon>Blattodea</taxon>
        <taxon>Blattoidea</taxon>
        <taxon>Blattidae</taxon>
        <taxon>Blattinae</taxon>
        <taxon>Periplaneta</taxon>
    </lineage>
</organism>
<accession>A0ABQ8TRI5</accession>
<feature type="transmembrane region" description="Helical" evidence="1">
    <location>
        <begin position="52"/>
        <end position="76"/>
    </location>
</feature>
<protein>
    <submittedName>
        <fullName evidence="2">Uncharacterized protein</fullName>
    </submittedName>
</protein>
<keyword evidence="1" id="KW-0472">Membrane</keyword>
<keyword evidence="1" id="KW-1133">Transmembrane helix</keyword>